<keyword evidence="3 7" id="KW-1003">Cell membrane</keyword>
<feature type="transmembrane region" description="Helical" evidence="7">
    <location>
        <begin position="235"/>
        <end position="260"/>
    </location>
</feature>
<keyword evidence="6 7" id="KW-0472">Membrane</keyword>
<dbReference type="InterPro" id="IPR042194">
    <property type="entry name" value="FHIPEP_1"/>
</dbReference>
<dbReference type="PROSITE" id="PS00994">
    <property type="entry name" value="FHIPEP"/>
    <property type="match status" value="1"/>
</dbReference>
<keyword evidence="4 7" id="KW-0812">Transmembrane</keyword>
<dbReference type="PIRSF" id="PIRSF005419">
    <property type="entry name" value="FlhA"/>
    <property type="match status" value="1"/>
</dbReference>
<accession>A0A511QD07</accession>
<keyword evidence="7" id="KW-1005">Bacterial flagellum biogenesis</keyword>
<keyword evidence="7" id="KW-1006">Bacterial flagellum protein export</keyword>
<feature type="transmembrane region" description="Helical" evidence="7">
    <location>
        <begin position="67"/>
        <end position="91"/>
    </location>
</feature>
<comment type="function">
    <text evidence="7">Required for formation of the rod structure of the flagellar apparatus. Together with FliI and FliH, may constitute the export apparatus of flagellin.</text>
</comment>
<feature type="transmembrane region" description="Helical" evidence="7">
    <location>
        <begin position="280"/>
        <end position="297"/>
    </location>
</feature>
<feature type="transmembrane region" description="Helical" evidence="7">
    <location>
        <begin position="36"/>
        <end position="55"/>
    </location>
</feature>
<dbReference type="PANTHER" id="PTHR30161">
    <property type="entry name" value="FLAGELLAR EXPORT PROTEIN, MEMBRANE FLHA SUBUNIT-RELATED"/>
    <property type="match status" value="1"/>
</dbReference>
<comment type="caution">
    <text evidence="8">The sequence shown here is derived from an EMBL/GenBank/DDBJ whole genome shotgun (WGS) entry which is preliminary data.</text>
</comment>
<dbReference type="Gene3D" id="3.40.30.60">
    <property type="entry name" value="FHIPEP family, domain 1"/>
    <property type="match status" value="1"/>
</dbReference>
<sequence>MLNWLKHFQTSTRGYIGIPIILLMVLAMVILPLPPLLLDALFTFNIVLAILVLLVSTTAKRPLDFSIFPTILLVATLLRLTLNVASTRIVLLEGHNGGDAAGKVIQAFGEVVIGGNYVVGLVVFIILMIINFVVITKGGERISEVSARFTLDALPGKQMAIDADLNAGLIDQEAARQRRQEVANEADFHGSMDGASKFVRGDAIAGLLILFINIIGGVSIGVFEYDLPVSEAFKTFALLTIGDGLVAQIPSLLLATAAAIIVTRINDSENSMSETMQQQLLATPATIFTVAAIMGVIGLVPGMPHLAFFTFAIALAFAGWRQSKKQNGQTDIEQVEILANAMQEDEAPLTWNDIPHINSISLALGYRLVHLVNKEQGAPLTQRIKGVRRNLSEQVGFLLPEVRIRDNLNLKPNQYTISLNGEMIEQGFIEPERLMAIAVGETYGEVDGILGSDPAYHLPAVWIEHQHKAKALNLGYQVVDDGTVIATHISKVMKTHLAELFNHDDVEAMTQRLTHYAPKLAEALTAALTPAQQLKIYRQLLLDQVPLQDIRSIANTMLESSENTKDPILISADVRCALRRTLVNLIAGSKDELSVYALSDELEQMLLASLQQAQATGNVMLDSFPIEPNILSQFQQNLPLIRQQLKQQGLPPILLVIPQLRPLLARYARAFTQGLAVLSYNEIPENKSINVVGNLG</sequence>
<dbReference type="GO" id="GO:0044780">
    <property type="term" value="P:bacterial-type flagellum assembly"/>
    <property type="evidence" value="ECO:0007669"/>
    <property type="project" value="InterPro"/>
</dbReference>
<keyword evidence="7" id="KW-0653">Protein transport</keyword>
<evidence type="ECO:0000313" key="8">
    <source>
        <dbReference type="EMBL" id="GEM75190.1"/>
    </source>
</evidence>
<dbReference type="OrthoDB" id="9759185at2"/>
<dbReference type="GO" id="GO:0009306">
    <property type="term" value="P:protein secretion"/>
    <property type="evidence" value="ECO:0007669"/>
    <property type="project" value="InterPro"/>
</dbReference>
<keyword evidence="5 7" id="KW-1133">Transmembrane helix</keyword>
<dbReference type="RefSeq" id="WP_039982490.1">
    <property type="nucleotide sequence ID" value="NZ_BAOJ01000109.1"/>
</dbReference>
<dbReference type="EMBL" id="BJXJ01000010">
    <property type="protein sequence ID" value="GEM75190.1"/>
    <property type="molecule type" value="Genomic_DNA"/>
</dbReference>
<evidence type="ECO:0000256" key="1">
    <source>
        <dbReference type="ARBA" id="ARBA00004651"/>
    </source>
</evidence>
<dbReference type="Proteomes" id="UP000321922">
    <property type="component" value="Unassembled WGS sequence"/>
</dbReference>
<dbReference type="GO" id="GO:0005886">
    <property type="term" value="C:plasma membrane"/>
    <property type="evidence" value="ECO:0007669"/>
    <property type="project" value="UniProtKB-SubCell"/>
</dbReference>
<gene>
    <name evidence="7" type="primary">flhA</name>
    <name evidence="8" type="ORF">VSA01S_13020</name>
</gene>
<keyword evidence="8" id="KW-0966">Cell projection</keyword>
<reference evidence="8 9" key="1">
    <citation type="submission" date="2019-07" db="EMBL/GenBank/DDBJ databases">
        <title>Whole genome shotgun sequence of Vibrio sagamiensis NBRC 104589.</title>
        <authorList>
            <person name="Hosoyama A."/>
            <person name="Uohara A."/>
            <person name="Ohji S."/>
            <person name="Ichikawa N."/>
        </authorList>
    </citation>
    <scope>NUCLEOTIDE SEQUENCE [LARGE SCALE GENOMIC DNA]</scope>
    <source>
        <strain evidence="8 9">NBRC 104589</strain>
    </source>
</reference>
<dbReference type="PANTHER" id="PTHR30161:SF1">
    <property type="entry name" value="FLAGELLAR BIOSYNTHESIS PROTEIN FLHA-RELATED"/>
    <property type="match status" value="1"/>
</dbReference>
<evidence type="ECO:0000313" key="9">
    <source>
        <dbReference type="Proteomes" id="UP000321922"/>
    </source>
</evidence>
<keyword evidence="7" id="KW-0813">Transport</keyword>
<comment type="similarity">
    <text evidence="2 7">Belongs to the FHIPEP (flagella/HR/invasion proteins export pore) family.</text>
</comment>
<evidence type="ECO:0000256" key="5">
    <source>
        <dbReference type="ARBA" id="ARBA00022989"/>
    </source>
</evidence>
<dbReference type="PRINTS" id="PR00949">
    <property type="entry name" value="TYPE3IMAPROT"/>
</dbReference>
<feature type="transmembrane region" description="Helical" evidence="7">
    <location>
        <begin position="12"/>
        <end position="30"/>
    </location>
</feature>
<dbReference type="InterPro" id="IPR006301">
    <property type="entry name" value="FlhA"/>
</dbReference>
<feature type="transmembrane region" description="Helical" evidence="7">
    <location>
        <begin position="111"/>
        <end position="134"/>
    </location>
</feature>
<dbReference type="InterPro" id="IPR042193">
    <property type="entry name" value="FHIPEP_3"/>
</dbReference>
<evidence type="ECO:0000256" key="2">
    <source>
        <dbReference type="ARBA" id="ARBA00008835"/>
    </source>
</evidence>
<keyword evidence="8" id="KW-0282">Flagellum</keyword>
<evidence type="ECO:0000256" key="3">
    <source>
        <dbReference type="ARBA" id="ARBA00022475"/>
    </source>
</evidence>
<name>A0A511QD07_9VIBR</name>
<dbReference type="Gene3D" id="1.10.8.540">
    <property type="entry name" value="FHIPEP family, domain 3"/>
    <property type="match status" value="1"/>
</dbReference>
<dbReference type="InterPro" id="IPR042196">
    <property type="entry name" value="FHIPEP_4"/>
</dbReference>
<feature type="transmembrane region" description="Helical" evidence="7">
    <location>
        <begin position="203"/>
        <end position="223"/>
    </location>
</feature>
<dbReference type="Gene3D" id="3.40.50.12790">
    <property type="entry name" value="FHIPEP family, domain 4"/>
    <property type="match status" value="1"/>
</dbReference>
<proteinExistence type="inferred from homology"/>
<dbReference type="InterPro" id="IPR025505">
    <property type="entry name" value="FHIPEP_CS"/>
</dbReference>
<organism evidence="8 9">
    <name type="scientific">Vibrio sagamiensis NBRC 104589</name>
    <dbReference type="NCBI Taxonomy" id="1219064"/>
    <lineage>
        <taxon>Bacteria</taxon>
        <taxon>Pseudomonadati</taxon>
        <taxon>Pseudomonadota</taxon>
        <taxon>Gammaproteobacteria</taxon>
        <taxon>Vibrionales</taxon>
        <taxon>Vibrionaceae</taxon>
        <taxon>Vibrio</taxon>
    </lineage>
</organism>
<dbReference type="NCBIfam" id="TIGR01398">
    <property type="entry name" value="FlhA"/>
    <property type="match status" value="1"/>
</dbReference>
<dbReference type="Pfam" id="PF00771">
    <property type="entry name" value="FHIPEP"/>
    <property type="match status" value="1"/>
</dbReference>
<comment type="subcellular location">
    <subcellularLocation>
        <location evidence="1 7">Cell membrane</location>
        <topology evidence="1 7">Multi-pass membrane protein</topology>
    </subcellularLocation>
</comment>
<evidence type="ECO:0000256" key="7">
    <source>
        <dbReference type="RuleBase" id="RU364093"/>
    </source>
</evidence>
<keyword evidence="8" id="KW-0969">Cilium</keyword>
<evidence type="ECO:0000256" key="4">
    <source>
        <dbReference type="ARBA" id="ARBA00022692"/>
    </source>
</evidence>
<evidence type="ECO:0000256" key="6">
    <source>
        <dbReference type="ARBA" id="ARBA00023136"/>
    </source>
</evidence>
<dbReference type="AlphaFoldDB" id="A0A511QD07"/>
<dbReference type="InterPro" id="IPR001712">
    <property type="entry name" value="T3SS_FHIPEP"/>
</dbReference>
<protein>
    <recommendedName>
        <fullName evidence="7">Flagellar biosynthesis protein FlhA</fullName>
    </recommendedName>
</protein>
<keyword evidence="9" id="KW-1185">Reference proteome</keyword>